<dbReference type="Pfam" id="PF04149">
    <property type="entry name" value="DUF397"/>
    <property type="match status" value="1"/>
</dbReference>
<dbReference type="KEGG" id="spad:DVK44_21655"/>
<proteinExistence type="predicted"/>
<protein>
    <submittedName>
        <fullName evidence="2">DUF397 domain-containing protein</fullName>
    </submittedName>
</protein>
<dbReference type="Proteomes" id="UP000253868">
    <property type="component" value="Chromosome"/>
</dbReference>
<dbReference type="EMBL" id="CP031194">
    <property type="protein sequence ID" value="AXG79826.1"/>
    <property type="molecule type" value="Genomic_DNA"/>
</dbReference>
<gene>
    <name evidence="2" type="ORF">DVK44_21655</name>
</gene>
<evidence type="ECO:0000313" key="3">
    <source>
        <dbReference type="Proteomes" id="UP000253868"/>
    </source>
</evidence>
<feature type="domain" description="DUF397" evidence="1">
    <location>
        <begin position="11"/>
        <end position="61"/>
    </location>
</feature>
<keyword evidence="3" id="KW-1185">Reference proteome</keyword>
<reference evidence="3" key="1">
    <citation type="submission" date="2018-07" db="EMBL/GenBank/DDBJ databases">
        <authorList>
            <person name="Zhao J."/>
        </authorList>
    </citation>
    <scope>NUCLEOTIDE SEQUENCE [LARGE SCALE GENOMIC DNA]</scope>
    <source>
        <strain evidence="3">GSSD-12</strain>
    </source>
</reference>
<evidence type="ECO:0000259" key="1">
    <source>
        <dbReference type="Pfam" id="PF04149"/>
    </source>
</evidence>
<name>A0A345HT02_9ACTN</name>
<sequence length="89" mass="9546">MSPEQGRPFTFVKSSYSAAGGECVEVATNAPDTVAIRDSKHPTGPILRLTPTTWTTFRNAVGTPTDPQESESPLVRKACDAAEQRAKVL</sequence>
<evidence type="ECO:0000313" key="2">
    <source>
        <dbReference type="EMBL" id="AXG79826.1"/>
    </source>
</evidence>
<accession>A0A345HT02</accession>
<dbReference type="AlphaFoldDB" id="A0A345HT02"/>
<dbReference type="InterPro" id="IPR007278">
    <property type="entry name" value="DUF397"/>
</dbReference>
<dbReference type="OrthoDB" id="4315616at2"/>
<organism evidence="2 3">
    <name type="scientific">Streptomyces paludis</name>
    <dbReference type="NCBI Taxonomy" id="2282738"/>
    <lineage>
        <taxon>Bacteria</taxon>
        <taxon>Bacillati</taxon>
        <taxon>Actinomycetota</taxon>
        <taxon>Actinomycetes</taxon>
        <taxon>Kitasatosporales</taxon>
        <taxon>Streptomycetaceae</taxon>
        <taxon>Streptomyces</taxon>
    </lineage>
</organism>